<dbReference type="Proteomes" id="UP000637628">
    <property type="component" value="Unassembled WGS sequence"/>
</dbReference>
<dbReference type="InterPro" id="IPR050832">
    <property type="entry name" value="Bact_Acetyltransf"/>
</dbReference>
<keyword evidence="1" id="KW-0808">Transferase</keyword>
<protein>
    <submittedName>
        <fullName evidence="4">GNAT family N-acetyltransferase</fullName>
    </submittedName>
</protein>
<keyword evidence="5" id="KW-1185">Reference proteome</keyword>
<dbReference type="InterPro" id="IPR016181">
    <property type="entry name" value="Acyl_CoA_acyltransferase"/>
</dbReference>
<dbReference type="EMBL" id="BOML01000043">
    <property type="protein sequence ID" value="GIE04286.1"/>
    <property type="molecule type" value="Genomic_DNA"/>
</dbReference>
<evidence type="ECO:0000256" key="1">
    <source>
        <dbReference type="ARBA" id="ARBA00022679"/>
    </source>
</evidence>
<dbReference type="PANTHER" id="PTHR43877:SF2">
    <property type="entry name" value="AMINOALKYLPHOSPHONATE N-ACETYLTRANSFERASE-RELATED"/>
    <property type="match status" value="1"/>
</dbReference>
<dbReference type="Pfam" id="PF00583">
    <property type="entry name" value="Acetyltransf_1"/>
    <property type="match status" value="1"/>
</dbReference>
<sequence>MISFADPALATDNVFVASITDLVNEVYAAAEQGLWSGETDRTNAAAVAALIAAGELVVAREDGEIVGAARVQRLPTGEGEVGMLVAHPKRRGAGIGRELLAYAEGWARTRGLTTMQLELLVPRTWTHPVKDFLRGWYTRAGYQVVRVTDLTEDYPELHPRLATPCDFLIFNKAL</sequence>
<keyword evidence="2" id="KW-0012">Acyltransferase</keyword>
<evidence type="ECO:0000313" key="5">
    <source>
        <dbReference type="Proteomes" id="UP000637628"/>
    </source>
</evidence>
<accession>A0ABQ3Z388</accession>
<comment type="caution">
    <text evidence="4">The sequence shown here is derived from an EMBL/GenBank/DDBJ whole genome shotgun (WGS) entry which is preliminary data.</text>
</comment>
<dbReference type="CDD" id="cd04301">
    <property type="entry name" value="NAT_SF"/>
    <property type="match status" value="1"/>
</dbReference>
<evidence type="ECO:0000259" key="3">
    <source>
        <dbReference type="PROSITE" id="PS51186"/>
    </source>
</evidence>
<feature type="domain" description="N-acetyltransferase" evidence="3">
    <location>
        <begin position="1"/>
        <end position="166"/>
    </location>
</feature>
<organism evidence="4 5">
    <name type="scientific">Paractinoplanes durhamensis</name>
    <dbReference type="NCBI Taxonomy" id="113563"/>
    <lineage>
        <taxon>Bacteria</taxon>
        <taxon>Bacillati</taxon>
        <taxon>Actinomycetota</taxon>
        <taxon>Actinomycetes</taxon>
        <taxon>Micromonosporales</taxon>
        <taxon>Micromonosporaceae</taxon>
        <taxon>Paractinoplanes</taxon>
    </lineage>
</organism>
<evidence type="ECO:0000256" key="2">
    <source>
        <dbReference type="ARBA" id="ARBA00023315"/>
    </source>
</evidence>
<dbReference type="RefSeq" id="WP_203730887.1">
    <property type="nucleotide sequence ID" value="NZ_BAAATX010000016.1"/>
</dbReference>
<reference evidence="4 5" key="1">
    <citation type="submission" date="2021-01" db="EMBL/GenBank/DDBJ databases">
        <title>Whole genome shotgun sequence of Actinoplanes durhamensis NBRC 14914.</title>
        <authorList>
            <person name="Komaki H."/>
            <person name="Tamura T."/>
        </authorList>
    </citation>
    <scope>NUCLEOTIDE SEQUENCE [LARGE SCALE GENOMIC DNA]</scope>
    <source>
        <strain evidence="4 5">NBRC 14914</strain>
    </source>
</reference>
<dbReference type="SUPFAM" id="SSF55729">
    <property type="entry name" value="Acyl-CoA N-acyltransferases (Nat)"/>
    <property type="match status" value="1"/>
</dbReference>
<name>A0ABQ3Z388_9ACTN</name>
<dbReference type="Gene3D" id="3.40.630.30">
    <property type="match status" value="1"/>
</dbReference>
<proteinExistence type="predicted"/>
<evidence type="ECO:0000313" key="4">
    <source>
        <dbReference type="EMBL" id="GIE04286.1"/>
    </source>
</evidence>
<dbReference type="InterPro" id="IPR000182">
    <property type="entry name" value="GNAT_dom"/>
</dbReference>
<dbReference type="PROSITE" id="PS51186">
    <property type="entry name" value="GNAT"/>
    <property type="match status" value="1"/>
</dbReference>
<gene>
    <name evidence="4" type="ORF">Adu01nite_56360</name>
</gene>
<dbReference type="PANTHER" id="PTHR43877">
    <property type="entry name" value="AMINOALKYLPHOSPHONATE N-ACETYLTRANSFERASE-RELATED-RELATED"/>
    <property type="match status" value="1"/>
</dbReference>